<evidence type="ECO:0000256" key="4">
    <source>
        <dbReference type="ARBA" id="ARBA00022989"/>
    </source>
</evidence>
<gene>
    <name evidence="9" type="ordered locus">Desti_3361</name>
</gene>
<evidence type="ECO:0000256" key="3">
    <source>
        <dbReference type="ARBA" id="ARBA00022692"/>
    </source>
</evidence>
<dbReference type="Pfam" id="PF01618">
    <property type="entry name" value="MotA_ExbB"/>
    <property type="match status" value="1"/>
</dbReference>
<dbReference type="GO" id="GO:0017038">
    <property type="term" value="P:protein import"/>
    <property type="evidence" value="ECO:0007669"/>
    <property type="project" value="TreeGrafter"/>
</dbReference>
<evidence type="ECO:0000256" key="7">
    <source>
        <dbReference type="SAM" id="Phobius"/>
    </source>
</evidence>
<comment type="subcellular location">
    <subcellularLocation>
        <location evidence="1">Cell membrane</location>
        <topology evidence="1">Multi-pass membrane protein</topology>
    </subcellularLocation>
    <subcellularLocation>
        <location evidence="6">Membrane</location>
        <topology evidence="6">Multi-pass membrane protein</topology>
    </subcellularLocation>
</comment>
<protein>
    <submittedName>
        <fullName evidence="9">Biopolymer transport protein</fullName>
    </submittedName>
</protein>
<keyword evidence="6" id="KW-0813">Transport</keyword>
<dbReference type="PANTHER" id="PTHR30625">
    <property type="entry name" value="PROTEIN TOLQ"/>
    <property type="match status" value="1"/>
</dbReference>
<dbReference type="OrthoDB" id="3178152at2"/>
<evidence type="ECO:0000313" key="9">
    <source>
        <dbReference type="EMBL" id="AFM26017.1"/>
    </source>
</evidence>
<dbReference type="Proteomes" id="UP000006055">
    <property type="component" value="Chromosome"/>
</dbReference>
<dbReference type="PANTHER" id="PTHR30625:SF3">
    <property type="entry name" value="TOL-PAL SYSTEM PROTEIN TOLQ"/>
    <property type="match status" value="1"/>
</dbReference>
<evidence type="ECO:0000259" key="8">
    <source>
        <dbReference type="Pfam" id="PF01618"/>
    </source>
</evidence>
<proteinExistence type="inferred from homology"/>
<dbReference type="eggNOG" id="COG0811">
    <property type="taxonomic scope" value="Bacteria"/>
</dbReference>
<dbReference type="InterPro" id="IPR050790">
    <property type="entry name" value="ExbB/TolQ_transport"/>
</dbReference>
<keyword evidence="5 7" id="KW-0472">Membrane</keyword>
<dbReference type="AlphaFoldDB" id="I4C8X6"/>
<dbReference type="EMBL" id="CP003360">
    <property type="protein sequence ID" value="AFM26017.1"/>
    <property type="molecule type" value="Genomic_DNA"/>
</dbReference>
<dbReference type="GO" id="GO:0005886">
    <property type="term" value="C:plasma membrane"/>
    <property type="evidence" value="ECO:0007669"/>
    <property type="project" value="UniProtKB-SubCell"/>
</dbReference>
<dbReference type="RefSeq" id="WP_014811151.1">
    <property type="nucleotide sequence ID" value="NC_018025.1"/>
</dbReference>
<evidence type="ECO:0000256" key="1">
    <source>
        <dbReference type="ARBA" id="ARBA00004651"/>
    </source>
</evidence>
<reference evidence="10" key="1">
    <citation type="submission" date="2012-06" db="EMBL/GenBank/DDBJ databases">
        <title>Complete sequence of chromosome of Desulfomonile tiedjei DSM 6799.</title>
        <authorList>
            <person name="Lucas S."/>
            <person name="Copeland A."/>
            <person name="Lapidus A."/>
            <person name="Glavina del Rio T."/>
            <person name="Dalin E."/>
            <person name="Tice H."/>
            <person name="Bruce D."/>
            <person name="Goodwin L."/>
            <person name="Pitluck S."/>
            <person name="Peters L."/>
            <person name="Ovchinnikova G."/>
            <person name="Zeytun A."/>
            <person name="Lu M."/>
            <person name="Kyrpides N."/>
            <person name="Mavromatis K."/>
            <person name="Ivanova N."/>
            <person name="Brettin T."/>
            <person name="Detter J.C."/>
            <person name="Han C."/>
            <person name="Larimer F."/>
            <person name="Land M."/>
            <person name="Hauser L."/>
            <person name="Markowitz V."/>
            <person name="Cheng J.-F."/>
            <person name="Hugenholtz P."/>
            <person name="Woyke T."/>
            <person name="Wu D."/>
            <person name="Spring S."/>
            <person name="Schroeder M."/>
            <person name="Brambilla E."/>
            <person name="Klenk H.-P."/>
            <person name="Eisen J.A."/>
        </authorList>
    </citation>
    <scope>NUCLEOTIDE SEQUENCE [LARGE SCALE GENOMIC DNA]</scope>
    <source>
        <strain evidence="10">ATCC 49306 / DSM 6799 / DCB-1</strain>
    </source>
</reference>
<keyword evidence="4 7" id="KW-1133">Transmembrane helix</keyword>
<evidence type="ECO:0000256" key="5">
    <source>
        <dbReference type="ARBA" id="ARBA00023136"/>
    </source>
</evidence>
<keyword evidence="3 7" id="KW-0812">Transmembrane</keyword>
<comment type="similarity">
    <text evidence="6">Belongs to the exbB/tolQ family.</text>
</comment>
<evidence type="ECO:0000256" key="6">
    <source>
        <dbReference type="RuleBase" id="RU004057"/>
    </source>
</evidence>
<keyword evidence="2" id="KW-1003">Cell membrane</keyword>
<organism evidence="9 10">
    <name type="scientific">Desulfomonile tiedjei (strain ATCC 49306 / DSM 6799 / DCB-1)</name>
    <dbReference type="NCBI Taxonomy" id="706587"/>
    <lineage>
        <taxon>Bacteria</taxon>
        <taxon>Pseudomonadati</taxon>
        <taxon>Thermodesulfobacteriota</taxon>
        <taxon>Desulfomonilia</taxon>
        <taxon>Desulfomonilales</taxon>
        <taxon>Desulfomonilaceae</taxon>
        <taxon>Desulfomonile</taxon>
    </lineage>
</organism>
<keyword evidence="6" id="KW-0653">Protein transport</keyword>
<feature type="transmembrane region" description="Helical" evidence="7">
    <location>
        <begin position="153"/>
        <end position="174"/>
    </location>
</feature>
<keyword evidence="10" id="KW-1185">Reference proteome</keyword>
<dbReference type="InterPro" id="IPR002898">
    <property type="entry name" value="MotA_ExbB_proton_chnl"/>
</dbReference>
<evidence type="ECO:0000313" key="10">
    <source>
        <dbReference type="Proteomes" id="UP000006055"/>
    </source>
</evidence>
<feature type="domain" description="MotA/TolQ/ExbB proton channel" evidence="8">
    <location>
        <begin position="86"/>
        <end position="189"/>
    </location>
</feature>
<feature type="transmembrane region" description="Helical" evidence="7">
    <location>
        <begin position="118"/>
        <end position="141"/>
    </location>
</feature>
<name>I4C8X6_DESTA</name>
<dbReference type="HOGENOM" id="CLU_088835_1_1_7"/>
<feature type="transmembrane region" description="Helical" evidence="7">
    <location>
        <begin position="20"/>
        <end position="42"/>
    </location>
</feature>
<sequence>MNIGALLQSFIYLVSSTLLYPALFLESVLVLCILIFAGNFFAEWLERARLKKVTSLELTQLALTSNTERVSSHTVQSYLKALAPLLEKADSRTEAVIESLLQENISELWKSSDHLRMLIRIGPGIGLIGTLIPMSTGLAALSQGDMSKLASELVLAFTTTVVGLAIGTSAYFLYWKKRRWIEQDVRRMEFLTEILMENRNKEVPRI</sequence>
<evidence type="ECO:0000256" key="2">
    <source>
        <dbReference type="ARBA" id="ARBA00022475"/>
    </source>
</evidence>
<dbReference type="STRING" id="706587.Desti_3361"/>
<dbReference type="KEGG" id="dti:Desti_3361"/>
<accession>I4C8X6</accession>